<keyword evidence="2" id="KW-1185">Reference proteome</keyword>
<evidence type="ECO:0000313" key="2">
    <source>
        <dbReference type="Proteomes" id="UP000009080"/>
    </source>
</evidence>
<dbReference type="AlphaFoldDB" id="C5BN36"/>
<protein>
    <submittedName>
        <fullName evidence="1">Uncharacterized protein</fullName>
    </submittedName>
</protein>
<sequence>MSIESAKKELESAKRAVEAMKNAESFDIFDEEWRDFLNCLEKVWVKTERGCQHIKNSFQPWQGRYSALRRKDMLLRYLKQARDADNHSIQPVAEYKAANRTLDFINAKGGQIKNLVIEGGQIVHYEGDPLVVRNNPASIQAIRVKNSGNWYNPPTSHLNKKVSSLHPVHLAELGVQFYEAFINDTESTFFS</sequence>
<name>C5BN36_TERTT</name>
<gene>
    <name evidence="1" type="ordered locus">TERTU_0535</name>
</gene>
<dbReference type="EMBL" id="CP001614">
    <property type="protein sequence ID" value="ACR11423.1"/>
    <property type="molecule type" value="Genomic_DNA"/>
</dbReference>
<organism evidence="1 2">
    <name type="scientific">Teredinibacter turnerae (strain ATCC 39867 / T7901)</name>
    <dbReference type="NCBI Taxonomy" id="377629"/>
    <lineage>
        <taxon>Bacteria</taxon>
        <taxon>Pseudomonadati</taxon>
        <taxon>Pseudomonadota</taxon>
        <taxon>Gammaproteobacteria</taxon>
        <taxon>Cellvibrionales</taxon>
        <taxon>Cellvibrionaceae</taxon>
        <taxon>Teredinibacter</taxon>
    </lineage>
</organism>
<dbReference type="eggNOG" id="ENOG5032YX5">
    <property type="taxonomic scope" value="Bacteria"/>
</dbReference>
<evidence type="ECO:0000313" key="1">
    <source>
        <dbReference type="EMBL" id="ACR11423.1"/>
    </source>
</evidence>
<dbReference type="KEGG" id="ttu:TERTU_0535"/>
<dbReference type="RefSeq" id="WP_015817535.1">
    <property type="nucleotide sequence ID" value="NC_012997.1"/>
</dbReference>
<proteinExistence type="predicted"/>
<dbReference type="HOGENOM" id="CLU_1388497_0_0_6"/>
<dbReference type="Proteomes" id="UP000009080">
    <property type="component" value="Chromosome"/>
</dbReference>
<accession>C5BN36</accession>
<reference evidence="1 2" key="1">
    <citation type="journal article" date="2009" name="PLoS ONE">
        <title>The complete genome of Teredinibacter turnerae T7901: an intracellular endosymbiont of marine wood-boring bivalves (shipworms).</title>
        <authorList>
            <person name="Yang J.C."/>
            <person name="Madupu R."/>
            <person name="Durkin A.S."/>
            <person name="Ekborg N.A."/>
            <person name="Pedamallu C.S."/>
            <person name="Hostetler J.B."/>
            <person name="Radune D."/>
            <person name="Toms B.S."/>
            <person name="Henrissat B."/>
            <person name="Coutinho P.M."/>
            <person name="Schwarz S."/>
            <person name="Field L."/>
            <person name="Trindade-Silva A.E."/>
            <person name="Soares C.A.G."/>
            <person name="Elshahawi S."/>
            <person name="Hanora A."/>
            <person name="Schmidt E.W."/>
            <person name="Haygood M.G."/>
            <person name="Posfai J."/>
            <person name="Benner J."/>
            <person name="Madinger C."/>
            <person name="Nove J."/>
            <person name="Anton B."/>
            <person name="Chaudhary K."/>
            <person name="Foster J."/>
            <person name="Holman A."/>
            <person name="Kumar S."/>
            <person name="Lessard P.A."/>
            <person name="Luyten Y.A."/>
            <person name="Slatko B."/>
            <person name="Wood N."/>
            <person name="Wu B."/>
            <person name="Teplitski M."/>
            <person name="Mougous J.D."/>
            <person name="Ward N."/>
            <person name="Eisen J.A."/>
            <person name="Badger J.H."/>
            <person name="Distel D.L."/>
        </authorList>
    </citation>
    <scope>NUCLEOTIDE SEQUENCE [LARGE SCALE GENOMIC DNA]</scope>
    <source>
        <strain evidence="2">ATCC 39867 / T7901</strain>
    </source>
</reference>